<feature type="compositionally biased region" description="Basic and acidic residues" evidence="2">
    <location>
        <begin position="147"/>
        <end position="159"/>
    </location>
</feature>
<dbReference type="GeneID" id="28986003"/>
<dbReference type="RefSeq" id="XP_018278590.1">
    <property type="nucleotide sequence ID" value="XM_018425400.1"/>
</dbReference>
<evidence type="ECO:0000313" key="4">
    <source>
        <dbReference type="Proteomes" id="UP000053611"/>
    </source>
</evidence>
<feature type="region of interest" description="Disordered" evidence="2">
    <location>
        <begin position="1"/>
        <end position="23"/>
    </location>
</feature>
<keyword evidence="1" id="KW-0175">Coiled coil</keyword>
<accession>A0A0J1B3A3</accession>
<dbReference type="EMBL" id="KQ087209">
    <property type="protein sequence ID" value="KLT42099.1"/>
    <property type="molecule type" value="Genomic_DNA"/>
</dbReference>
<feature type="region of interest" description="Disordered" evidence="2">
    <location>
        <begin position="140"/>
        <end position="159"/>
    </location>
</feature>
<proteinExistence type="predicted"/>
<evidence type="ECO:0000256" key="1">
    <source>
        <dbReference type="SAM" id="Coils"/>
    </source>
</evidence>
<dbReference type="AlphaFoldDB" id="A0A0J1B3A3"/>
<name>A0A0J1B3A3_9TREE</name>
<feature type="coiled-coil region" evidence="1">
    <location>
        <begin position="177"/>
        <end position="233"/>
    </location>
</feature>
<feature type="compositionally biased region" description="Polar residues" evidence="2">
    <location>
        <begin position="1"/>
        <end position="10"/>
    </location>
</feature>
<evidence type="ECO:0000256" key="2">
    <source>
        <dbReference type="SAM" id="MobiDB-lite"/>
    </source>
</evidence>
<reference evidence="3 4" key="1">
    <citation type="submission" date="2015-03" db="EMBL/GenBank/DDBJ databases">
        <title>Genomics and transcriptomics of the oil-accumulating basidiomycete yeast T. oleaginosus allow insights into substrate utilization and the diverse evolutionary trajectories of mating systems in fungi.</title>
        <authorList>
            <consortium name="DOE Joint Genome Institute"/>
            <person name="Kourist R."/>
            <person name="Kracht O."/>
            <person name="Bracharz F."/>
            <person name="Lipzen A."/>
            <person name="Nolan M."/>
            <person name="Ohm R."/>
            <person name="Grigoriev I."/>
            <person name="Sun S."/>
            <person name="Heitman J."/>
            <person name="Bruck T."/>
            <person name="Nowrousian M."/>
        </authorList>
    </citation>
    <scope>NUCLEOTIDE SEQUENCE [LARGE SCALE GENOMIC DNA]</scope>
    <source>
        <strain evidence="3 4">IBC0246</strain>
    </source>
</reference>
<organism evidence="3 4">
    <name type="scientific">Cutaneotrichosporon oleaginosum</name>
    <dbReference type="NCBI Taxonomy" id="879819"/>
    <lineage>
        <taxon>Eukaryota</taxon>
        <taxon>Fungi</taxon>
        <taxon>Dikarya</taxon>
        <taxon>Basidiomycota</taxon>
        <taxon>Agaricomycotina</taxon>
        <taxon>Tremellomycetes</taxon>
        <taxon>Trichosporonales</taxon>
        <taxon>Trichosporonaceae</taxon>
        <taxon>Cutaneotrichosporon</taxon>
    </lineage>
</organism>
<dbReference type="Proteomes" id="UP000053611">
    <property type="component" value="Unassembled WGS sequence"/>
</dbReference>
<evidence type="ECO:0000313" key="3">
    <source>
        <dbReference type="EMBL" id="KLT42099.1"/>
    </source>
</evidence>
<sequence>MSTGQFTPLSPSAVPFVPKDTPQTTAQHLPEVASKPLSFFATPFIPGPSCMPTPPDTPTDSHHLLTPELEYAISAPIDLVKDWLQSASGPAPGFSNRFPPTSAQMSPIPGDFIHGIYDSNYKIDYFGFPERSIHELGCDNASQSAKGDQEVRDGQDKHDHGDAEMLATARAVANARAQHAEVRTAEALANCQRLEKELAHARKHHEEITKNTAAREQAALEQATTAVQEATLRQHRALDTAWTWYNAYHHQKTSRDVAESDAWNAQVALAKESILRREAEEREAALLARLRDLSATGSNRR</sequence>
<protein>
    <submittedName>
        <fullName evidence="3">Uncharacterized protein</fullName>
    </submittedName>
</protein>
<gene>
    <name evidence="3" type="ORF">CC85DRAFT_302651</name>
</gene>
<keyword evidence="4" id="KW-1185">Reference proteome</keyword>